<feature type="compositionally biased region" description="Polar residues" evidence="1">
    <location>
        <begin position="157"/>
        <end position="168"/>
    </location>
</feature>
<comment type="caution">
    <text evidence="2">The sequence shown here is derived from an EMBL/GenBank/DDBJ whole genome shotgun (WGS) entry which is preliminary data.</text>
</comment>
<feature type="region of interest" description="Disordered" evidence="1">
    <location>
        <begin position="149"/>
        <end position="168"/>
    </location>
</feature>
<dbReference type="Proteomes" id="UP000494256">
    <property type="component" value="Unassembled WGS sequence"/>
</dbReference>
<feature type="compositionally biased region" description="Polar residues" evidence="1">
    <location>
        <begin position="1"/>
        <end position="13"/>
    </location>
</feature>
<name>A0A8S0Z5T8_ARCPL</name>
<gene>
    <name evidence="2" type="ORF">APLA_LOCUS2870</name>
</gene>
<protein>
    <submittedName>
        <fullName evidence="2">Uncharacterized protein</fullName>
    </submittedName>
</protein>
<dbReference type="EMBL" id="CADEBD010000276">
    <property type="protein sequence ID" value="CAB3227209.1"/>
    <property type="molecule type" value="Genomic_DNA"/>
</dbReference>
<organism evidence="2 3">
    <name type="scientific">Arctia plantaginis</name>
    <name type="common">Wood tiger moth</name>
    <name type="synonym">Phalaena plantaginis</name>
    <dbReference type="NCBI Taxonomy" id="874455"/>
    <lineage>
        <taxon>Eukaryota</taxon>
        <taxon>Metazoa</taxon>
        <taxon>Ecdysozoa</taxon>
        <taxon>Arthropoda</taxon>
        <taxon>Hexapoda</taxon>
        <taxon>Insecta</taxon>
        <taxon>Pterygota</taxon>
        <taxon>Neoptera</taxon>
        <taxon>Endopterygota</taxon>
        <taxon>Lepidoptera</taxon>
        <taxon>Glossata</taxon>
        <taxon>Ditrysia</taxon>
        <taxon>Noctuoidea</taxon>
        <taxon>Erebidae</taxon>
        <taxon>Arctiinae</taxon>
        <taxon>Arctia</taxon>
    </lineage>
</organism>
<dbReference type="OrthoDB" id="10011303at2759"/>
<evidence type="ECO:0000313" key="2">
    <source>
        <dbReference type="EMBL" id="CAB3227209.1"/>
    </source>
</evidence>
<feature type="region of interest" description="Disordered" evidence="1">
    <location>
        <begin position="1"/>
        <end position="26"/>
    </location>
</feature>
<evidence type="ECO:0000313" key="3">
    <source>
        <dbReference type="Proteomes" id="UP000494256"/>
    </source>
</evidence>
<accession>A0A8S0Z5T8</accession>
<dbReference type="AlphaFoldDB" id="A0A8S0Z5T8"/>
<reference evidence="2 3" key="1">
    <citation type="submission" date="2020-04" db="EMBL/GenBank/DDBJ databases">
        <authorList>
            <person name="Wallbank WR R."/>
            <person name="Pardo Diaz C."/>
            <person name="Kozak K."/>
            <person name="Martin S."/>
            <person name="Jiggins C."/>
            <person name="Moest M."/>
            <person name="Warren A I."/>
            <person name="Byers J.R.P. K."/>
            <person name="Montejo-Kovacevich G."/>
            <person name="Yen C E."/>
        </authorList>
    </citation>
    <scope>NUCLEOTIDE SEQUENCE [LARGE SCALE GENOMIC DNA]</scope>
</reference>
<sequence>MHQQYGDTHNVAITTKTKKTRKARVEPIPKTKDRIQTRASTMADVLQEQNSTRYATHYSMADDQSLLNANQVLYPNMSHVPTTIPYSMPQQMTQPPTNSTTEQPMVSRYNTRRAVHNLPIVSEPSMSRYYNTPRPPISRQSQRAQQMNTPVPVEYPSTKQTKEQSAQTDLNITEDEHKMLKLLRSKRIIELSQLKVIMERSKRYDQKPLEKIKEDEPEEETMIAKETYNQIIEYSNFSKCKMLNYMSYYVKLQEKTAIATQQQTQAIQYQAMFNQVMANQLLPQGLLQSNQQQPIDTPNIPQWYPEQKHQENMSPNDEFVNTRTPNQQQVPDAPLLNDGLQIQTLIGHRPTPPHRVPYISPHILQAAALCLNNNYNRYGMSEYFQNRPSKQPPWGA</sequence>
<proteinExistence type="predicted"/>
<evidence type="ECO:0000256" key="1">
    <source>
        <dbReference type="SAM" id="MobiDB-lite"/>
    </source>
</evidence>